<feature type="transmembrane region" description="Helical" evidence="1">
    <location>
        <begin position="76"/>
        <end position="93"/>
    </location>
</feature>
<evidence type="ECO:0000256" key="1">
    <source>
        <dbReference type="SAM" id="Phobius"/>
    </source>
</evidence>
<name>A0A5B8CTI8_9PROT</name>
<keyword evidence="1" id="KW-1133">Transmembrane helix</keyword>
<reference evidence="3" key="1">
    <citation type="journal article" date="2019" name="ISME J.">
        <title>Evolution in action: habitat transition from sediment to the pelagial leads to genome streamlining in Methylophilaceae.</title>
        <authorList>
            <person name="Salcher M."/>
            <person name="Schaefle D."/>
            <person name="Kaspar M."/>
            <person name="Neuenschwander S.M."/>
            <person name="Ghai R."/>
        </authorList>
    </citation>
    <scope>NUCLEOTIDE SEQUENCE [LARGE SCALE GENOMIC DNA]</scope>
    <source>
        <strain evidence="3">MMS-M-51</strain>
    </source>
</reference>
<dbReference type="AlphaFoldDB" id="A0A5B8CTI8"/>
<evidence type="ECO:0000313" key="3">
    <source>
        <dbReference type="Proteomes" id="UP000311008"/>
    </source>
</evidence>
<keyword evidence="1" id="KW-0472">Membrane</keyword>
<sequence length="244" mass="27726">MICKNCTREVSGHFCSHCGQKSAEPPVTLAYFSQQLLSKINPLHAGNATLLGFLLHPAQTIVDFIQCKRMQIAQPLSVLFVTSGIYLLFNAYLGDHTLKAHIAATDSRNIVLIKYFLQSFYQNLGFSLLLTSLPFAWLTHISFKWAGYRYAEHVAIQLYLVSYGLVLSVLQLVLEHWRVQGFSLMSPTLFTILFYTVLGLVFSKVMSAEYHLQIVVKYLLLMLLFIVLLTMCGVVFLWMQQGIF</sequence>
<keyword evidence="1" id="KW-0812">Transmembrane</keyword>
<dbReference type="KEGG" id="mmec:FIU01_08795"/>
<dbReference type="Proteomes" id="UP000311008">
    <property type="component" value="Chromosome"/>
</dbReference>
<keyword evidence="3" id="KW-1185">Reference proteome</keyword>
<feature type="transmembrane region" description="Helical" evidence="1">
    <location>
        <begin position="155"/>
        <end position="174"/>
    </location>
</feature>
<organism evidence="2 3">
    <name type="scientific">Methylophilus medardicus</name>
    <dbReference type="NCBI Taxonomy" id="2588534"/>
    <lineage>
        <taxon>Bacteria</taxon>
        <taxon>Pseudomonadati</taxon>
        <taxon>Pseudomonadota</taxon>
        <taxon>Betaproteobacteria</taxon>
        <taxon>Nitrosomonadales</taxon>
        <taxon>Methylophilaceae</taxon>
        <taxon>Methylophilus</taxon>
    </lineage>
</organism>
<proteinExistence type="predicted"/>
<feature type="transmembrane region" description="Helical" evidence="1">
    <location>
        <begin position="218"/>
        <end position="239"/>
    </location>
</feature>
<evidence type="ECO:0000313" key="2">
    <source>
        <dbReference type="EMBL" id="QDC44618.1"/>
    </source>
</evidence>
<dbReference type="RefSeq" id="WP_140003948.1">
    <property type="nucleotide sequence ID" value="NZ_CP040946.1"/>
</dbReference>
<accession>A0A5B8CTI8</accession>
<dbReference type="OrthoDB" id="9111327at2"/>
<protein>
    <submittedName>
        <fullName evidence="2">DUF3667 domain-containing protein</fullName>
    </submittedName>
</protein>
<feature type="transmembrane region" description="Helical" evidence="1">
    <location>
        <begin position="124"/>
        <end position="143"/>
    </location>
</feature>
<feature type="transmembrane region" description="Helical" evidence="1">
    <location>
        <begin position="186"/>
        <end position="206"/>
    </location>
</feature>
<gene>
    <name evidence="2" type="ORF">FIU01_08795</name>
</gene>
<dbReference type="EMBL" id="CP040946">
    <property type="protein sequence ID" value="QDC44618.1"/>
    <property type="molecule type" value="Genomic_DNA"/>
</dbReference>